<dbReference type="EMBL" id="JAJJMB010012638">
    <property type="protein sequence ID" value="KAI3874921.1"/>
    <property type="molecule type" value="Genomic_DNA"/>
</dbReference>
<dbReference type="PANTHER" id="PTHR45974:SF266">
    <property type="entry name" value="LEUCINE-RICH REPEAT RECEPTOR PROTEIN KINASE HPCA1"/>
    <property type="match status" value="1"/>
</dbReference>
<dbReference type="FunFam" id="3.80.10.10:FF:000542">
    <property type="entry name" value="Leucine-rich repeat protein kinase family protein"/>
    <property type="match status" value="1"/>
</dbReference>
<keyword evidence="3" id="KW-0677">Repeat</keyword>
<dbReference type="PANTHER" id="PTHR45974">
    <property type="entry name" value="RECEPTOR-LIKE PROTEIN 55"/>
    <property type="match status" value="1"/>
</dbReference>
<keyword evidence="2 7" id="KW-0732">Signal</keyword>
<dbReference type="Pfam" id="PF00560">
    <property type="entry name" value="LRR_1"/>
    <property type="match status" value="3"/>
</dbReference>
<dbReference type="GO" id="GO:0016020">
    <property type="term" value="C:membrane"/>
    <property type="evidence" value="ECO:0007669"/>
    <property type="project" value="UniProtKB-SubCell"/>
</dbReference>
<dbReference type="Proteomes" id="UP001202328">
    <property type="component" value="Unassembled WGS sequence"/>
</dbReference>
<feature type="signal peptide" evidence="7">
    <location>
        <begin position="1"/>
        <end position="22"/>
    </location>
</feature>
<feature type="chain" id="PRO_5042188064" description="Leucine-rich repeat-containing N-terminal plant-type domain-containing protein" evidence="7">
    <location>
        <begin position="23"/>
        <end position="498"/>
    </location>
</feature>
<dbReference type="InterPro" id="IPR001611">
    <property type="entry name" value="Leu-rich_rpt"/>
</dbReference>
<keyword evidence="9" id="KW-1185">Reference proteome</keyword>
<evidence type="ECO:0000256" key="7">
    <source>
        <dbReference type="SAM" id="SignalP"/>
    </source>
</evidence>
<dbReference type="SUPFAM" id="SSF52058">
    <property type="entry name" value="L domain-like"/>
    <property type="match status" value="1"/>
</dbReference>
<keyword evidence="5" id="KW-0325">Glycoprotein</keyword>
<evidence type="ECO:0000256" key="2">
    <source>
        <dbReference type="ARBA" id="ARBA00022729"/>
    </source>
</evidence>
<keyword evidence="4 6" id="KW-0472">Membrane</keyword>
<comment type="subcellular location">
    <subcellularLocation>
        <location evidence="1">Membrane</location>
    </subcellularLocation>
</comment>
<keyword evidence="6" id="KW-0812">Transmembrane</keyword>
<proteinExistence type="predicted"/>
<organism evidence="8 9">
    <name type="scientific">Papaver atlanticum</name>
    <dbReference type="NCBI Taxonomy" id="357466"/>
    <lineage>
        <taxon>Eukaryota</taxon>
        <taxon>Viridiplantae</taxon>
        <taxon>Streptophyta</taxon>
        <taxon>Embryophyta</taxon>
        <taxon>Tracheophyta</taxon>
        <taxon>Spermatophyta</taxon>
        <taxon>Magnoliopsida</taxon>
        <taxon>Ranunculales</taxon>
        <taxon>Papaveraceae</taxon>
        <taxon>Papaveroideae</taxon>
        <taxon>Papaver</taxon>
    </lineage>
</organism>
<dbReference type="Gene3D" id="3.80.10.10">
    <property type="entry name" value="Ribonuclease Inhibitor"/>
    <property type="match status" value="3"/>
</dbReference>
<comment type="caution">
    <text evidence="8">The sequence shown here is derived from an EMBL/GenBank/DDBJ whole genome shotgun (WGS) entry which is preliminary data.</text>
</comment>
<evidence type="ECO:0000313" key="9">
    <source>
        <dbReference type="Proteomes" id="UP001202328"/>
    </source>
</evidence>
<keyword evidence="6" id="KW-1133">Transmembrane helix</keyword>
<evidence type="ECO:0000256" key="5">
    <source>
        <dbReference type="ARBA" id="ARBA00023180"/>
    </source>
</evidence>
<dbReference type="AlphaFoldDB" id="A0AAD4SB16"/>
<sequence length="498" mass="54228">MMGRGIMLFLLVGLFQFLVAEAATDPQDFAVLRSFKTQWQNIPPNWVGSDPCAEGWEGILCTDSRVFSMYVSFSCYFFCLFLVDMWNMGKLLIQQFHFSQLSTMGLSGQLSGDIGFLSELQTLILVGCSFSGPIPSEIGSLPKLVFLSLNSNSFNGNIPPTIGSLSSLYRLDLADNQLSGSIPVSSENTTGLDMLTHTKHFYFGKNQLSGAIPDQLFSSDMKLIHVLFEDNQFTGSIPATLDLCTLLRRLDRNLLSGNVPTNLKNLTSVTELHFANNDLVVPFPDLSGMQVLNFVDLSNNTFDVSDFPTYFSTLKSLTTLEAENTNLQGLLPSALFVLPQLQTLNLKQNMLNGTLDIGSSFSDQLELIDLQSNFITGYVERGGYPNELRLVDNPVCKGSIGLAAKFCHLPTHSPPSYSTPPNACVPSLCTNGQSSSPNCSLGGTMIGDECESTSRSEEQVLVEVLVVSGEVLDEVVSEDVKLLLMMSVSGEAVGEVKG</sequence>
<reference evidence="8" key="1">
    <citation type="submission" date="2022-04" db="EMBL/GenBank/DDBJ databases">
        <title>A functionally conserved STORR gene fusion in Papaver species that diverged 16.8 million years ago.</title>
        <authorList>
            <person name="Catania T."/>
        </authorList>
    </citation>
    <scope>NUCLEOTIDE SEQUENCE</scope>
    <source>
        <strain evidence="8">S-188037</strain>
    </source>
</reference>
<feature type="transmembrane region" description="Helical" evidence="6">
    <location>
        <begin position="67"/>
        <end position="86"/>
    </location>
</feature>
<gene>
    <name evidence="8" type="ORF">MKW98_019494</name>
</gene>
<dbReference type="InterPro" id="IPR032675">
    <property type="entry name" value="LRR_dom_sf"/>
</dbReference>
<name>A0AAD4SB16_9MAGN</name>
<evidence type="ECO:0008006" key="10">
    <source>
        <dbReference type="Google" id="ProtNLM"/>
    </source>
</evidence>
<dbReference type="FunFam" id="3.80.10.10:FF:000363">
    <property type="entry name" value="Leucine-rich repeat family protein"/>
    <property type="match status" value="1"/>
</dbReference>
<evidence type="ECO:0000256" key="3">
    <source>
        <dbReference type="ARBA" id="ARBA00022737"/>
    </source>
</evidence>
<evidence type="ECO:0000256" key="4">
    <source>
        <dbReference type="ARBA" id="ARBA00023136"/>
    </source>
</evidence>
<evidence type="ECO:0000256" key="6">
    <source>
        <dbReference type="SAM" id="Phobius"/>
    </source>
</evidence>
<evidence type="ECO:0000256" key="1">
    <source>
        <dbReference type="ARBA" id="ARBA00004370"/>
    </source>
</evidence>
<protein>
    <recommendedName>
        <fullName evidence="10">Leucine-rich repeat-containing N-terminal plant-type domain-containing protein</fullName>
    </recommendedName>
</protein>
<evidence type="ECO:0000313" key="8">
    <source>
        <dbReference type="EMBL" id="KAI3874921.1"/>
    </source>
</evidence>
<accession>A0AAD4SB16</accession>